<keyword evidence="32" id="KW-1185">Reference proteome</keyword>
<dbReference type="Pfam" id="PF00930">
    <property type="entry name" value="DPPIV_N"/>
    <property type="match status" value="1"/>
</dbReference>
<comment type="similarity">
    <text evidence="7">Belongs to the peptidase S9B family. DPPIV subfamily.</text>
</comment>
<dbReference type="AlphaFoldDB" id="A0A8C3IS10"/>
<dbReference type="Ensembl" id="ENSCPBT00000044797.1">
    <property type="protein sequence ID" value="ENSCPBP00000038210.1"/>
    <property type="gene ID" value="ENSCPBG00000026448.1"/>
</dbReference>
<feature type="domain" description="Dipeptidyl peptidase 4 low complexity region" evidence="30">
    <location>
        <begin position="35"/>
        <end position="55"/>
    </location>
</feature>
<proteinExistence type="inferred from homology"/>
<evidence type="ECO:0000256" key="10">
    <source>
        <dbReference type="ARBA" id="ARBA00022438"/>
    </source>
</evidence>
<evidence type="ECO:0000259" key="30">
    <source>
        <dbReference type="Pfam" id="PF18811"/>
    </source>
</evidence>
<dbReference type="SUPFAM" id="SSF82171">
    <property type="entry name" value="DPP6 N-terminal domain-like"/>
    <property type="match status" value="1"/>
</dbReference>
<comment type="subcellular location">
    <subcellularLocation>
        <location evidence="6">Apical cell membrane</location>
        <topology evidence="6">Single-pass type II membrane protein</topology>
    </subcellularLocation>
    <subcellularLocation>
        <location evidence="3">Cell projection</location>
        <location evidence="3">Invadopodium membrane</location>
        <topology evidence="3">Single-pass type II membrane protein</topology>
    </subcellularLocation>
    <subcellularLocation>
        <location evidence="4">Cell projection</location>
        <location evidence="4">Lamellipodium membrane</location>
        <topology evidence="4">Single-pass type II membrane protein</topology>
    </subcellularLocation>
    <subcellularLocation>
        <location evidence="2">Membrane raft</location>
    </subcellularLocation>
    <subcellularLocation>
        <location evidence="5">Secreted</location>
    </subcellularLocation>
</comment>
<keyword evidence="15" id="KW-0378">Hydrolase</keyword>
<evidence type="ECO:0000256" key="4">
    <source>
        <dbReference type="ARBA" id="ARBA00004485"/>
    </source>
</evidence>
<sequence length="725" mass="81991">MKTVVKYLLGLLAIAVIVIAIAVPVALLTKSTTSDPRRRFTLQDYLDGDIRYKTYNLQWISGNQYLHKTADNDIVLGNAENQTISEVLKNSTLATYGATTAILSPDQKFALLQYNYVKLWRHSYMASYHIYDLNTRSLVTENLLPNDTQYISWSPVGHKLAYVWNNNIYIKESPGVSSVQITTNGEENKIFNGIADWVYEEEMFGTHSALWWSPNASFLAYAEFNDTEVPVMEYSFYAEDTLQYPKTIKLPYPKAGAANPTVKLFVVNTQAPLTVNSSEIIAPASIISGDHYLSAVTWVTDERICLQWLRRIQNFSVLVVCDFTRENGMWQCPEGKQHTEESKTGWIGTFQPSDPYFASDNISYYKILSNTEGFKHIHYINSTGSRIPITHGKWEVISIEAVTNDFIYYISNEFGGRPGGRNLYKVLVGNGPTTPKCVSCDLDKDRCQYYSASFSNDAQYYLLNCYGPGLPTSMLSRSSDDHALWYQMILPPHFDSSKKYPLLLDVYAGPCSQKADYAFRINWATYLASTEQIIVASFDGRGSGYQGDEIMHAVNRRLGTYEVEDQISAARKFSEMSFVDKNRIAIWGWSYGGYVTSMVLGSGSKVFKCGIAVAPVSRWQYYDSIYTERYMGLPVASDNLKNYESSTVMAKAENFKDVEYLLIHGTADDNVHFQQAAQISKALVDAQVDFQAMWYTDKDHGIGGQAHSHIYTHMSHFIKQCFSLP</sequence>
<evidence type="ECO:0000256" key="11">
    <source>
        <dbReference type="ARBA" id="ARBA00022475"/>
    </source>
</evidence>
<comment type="catalytic activity">
    <reaction evidence="1">
        <text>Release of an N-terminal dipeptide, Xaa-Yaa-|-Zaa-, from a polypeptide, preferentially when Yaa is Pro, provided Zaa is neither Pro nor hydroxyproline.</text>
        <dbReference type="EC" id="3.4.14.5"/>
    </reaction>
</comment>
<evidence type="ECO:0000256" key="6">
    <source>
        <dbReference type="ARBA" id="ARBA00004655"/>
    </source>
</evidence>
<keyword evidence="19" id="KW-0735">Signal-anchor</keyword>
<dbReference type="InterPro" id="IPR029058">
    <property type="entry name" value="AB_hydrolase_fold"/>
</dbReference>
<evidence type="ECO:0000256" key="25">
    <source>
        <dbReference type="ARBA" id="ARBA00030567"/>
    </source>
</evidence>
<reference evidence="31" key="1">
    <citation type="submission" date="2025-08" db="UniProtKB">
        <authorList>
            <consortium name="Ensembl"/>
        </authorList>
    </citation>
    <scope>IDENTIFICATION</scope>
</reference>
<evidence type="ECO:0000256" key="22">
    <source>
        <dbReference type="ARBA" id="ARBA00023157"/>
    </source>
</evidence>
<dbReference type="InterPro" id="IPR040522">
    <property type="entry name" value="DPPIV_rep"/>
</dbReference>
<keyword evidence="13" id="KW-0645">Protease</keyword>
<accession>A0A8C3IS10</accession>
<dbReference type="GO" id="GO:0045121">
    <property type="term" value="C:membrane raft"/>
    <property type="evidence" value="ECO:0007669"/>
    <property type="project" value="UniProtKB-SubCell"/>
</dbReference>
<dbReference type="GO" id="GO:0007155">
    <property type="term" value="P:cell adhesion"/>
    <property type="evidence" value="ECO:0007669"/>
    <property type="project" value="UniProtKB-KW"/>
</dbReference>
<keyword evidence="11" id="KW-1003">Cell membrane</keyword>
<evidence type="ECO:0000259" key="29">
    <source>
        <dbReference type="Pfam" id="PF00930"/>
    </source>
</evidence>
<keyword evidence="10" id="KW-0031">Aminopeptidase</keyword>
<evidence type="ECO:0000313" key="32">
    <source>
        <dbReference type="Proteomes" id="UP000694380"/>
    </source>
</evidence>
<feature type="transmembrane region" description="Helical" evidence="27">
    <location>
        <begin position="7"/>
        <end position="28"/>
    </location>
</feature>
<dbReference type="GO" id="GO:0004252">
    <property type="term" value="F:serine-type endopeptidase activity"/>
    <property type="evidence" value="ECO:0007669"/>
    <property type="project" value="InterPro"/>
</dbReference>
<gene>
    <name evidence="31" type="primary">DPP4</name>
</gene>
<evidence type="ECO:0000256" key="3">
    <source>
        <dbReference type="ARBA" id="ARBA00004341"/>
    </source>
</evidence>
<evidence type="ECO:0000259" key="28">
    <source>
        <dbReference type="Pfam" id="PF00326"/>
    </source>
</evidence>
<keyword evidence="17" id="KW-0130">Cell adhesion</keyword>
<keyword evidence="20 27" id="KW-1133">Transmembrane helix</keyword>
<evidence type="ECO:0000256" key="17">
    <source>
        <dbReference type="ARBA" id="ARBA00022889"/>
    </source>
</evidence>
<evidence type="ECO:0000256" key="16">
    <source>
        <dbReference type="ARBA" id="ARBA00022825"/>
    </source>
</evidence>
<evidence type="ECO:0000256" key="13">
    <source>
        <dbReference type="ARBA" id="ARBA00022670"/>
    </source>
</evidence>
<evidence type="ECO:0000256" key="18">
    <source>
        <dbReference type="ARBA" id="ARBA00022949"/>
    </source>
</evidence>
<keyword evidence="24" id="KW-0966">Cell projection</keyword>
<evidence type="ECO:0000313" key="31">
    <source>
        <dbReference type="Ensembl" id="ENSCPBP00000038210.1"/>
    </source>
</evidence>
<reference evidence="31" key="2">
    <citation type="submission" date="2025-09" db="UniProtKB">
        <authorList>
            <consortium name="Ensembl"/>
        </authorList>
    </citation>
    <scope>IDENTIFICATION</scope>
</reference>
<evidence type="ECO:0000256" key="27">
    <source>
        <dbReference type="SAM" id="Phobius"/>
    </source>
</evidence>
<evidence type="ECO:0000256" key="1">
    <source>
        <dbReference type="ARBA" id="ARBA00001257"/>
    </source>
</evidence>
<keyword evidence="22" id="KW-1015">Disulfide bond</keyword>
<dbReference type="GO" id="GO:0008239">
    <property type="term" value="F:dipeptidyl-peptidase activity"/>
    <property type="evidence" value="ECO:0007669"/>
    <property type="project" value="UniProtKB-EC"/>
</dbReference>
<dbReference type="Proteomes" id="UP000694380">
    <property type="component" value="Unplaced"/>
</dbReference>
<protein>
    <recommendedName>
        <fullName evidence="9">Dipeptidyl peptidase 4</fullName>
        <ecNumber evidence="8">3.4.14.5</ecNumber>
    </recommendedName>
    <alternativeName>
        <fullName evidence="25">Dipeptidyl peptidase IV</fullName>
    </alternativeName>
    <alternativeName>
        <fullName evidence="26">T-cell activation antigen CD26</fullName>
    </alternativeName>
</protein>
<dbReference type="FunFam" id="3.40.50.1820:FF:000003">
    <property type="entry name" value="Dipeptidyl peptidase 4"/>
    <property type="match status" value="1"/>
</dbReference>
<dbReference type="Pfam" id="PF18811">
    <property type="entry name" value="DPPIV_rep"/>
    <property type="match status" value="1"/>
</dbReference>
<keyword evidence="21 27" id="KW-0472">Membrane</keyword>
<dbReference type="InterPro" id="IPR002471">
    <property type="entry name" value="Pept_S9_AS"/>
</dbReference>
<dbReference type="Pfam" id="PF00326">
    <property type="entry name" value="Peptidase_S9"/>
    <property type="match status" value="1"/>
</dbReference>
<evidence type="ECO:0000256" key="15">
    <source>
        <dbReference type="ARBA" id="ARBA00022801"/>
    </source>
</evidence>
<evidence type="ECO:0000256" key="26">
    <source>
        <dbReference type="ARBA" id="ARBA00031284"/>
    </source>
</evidence>
<keyword evidence="18" id="KW-0965">Cell junction</keyword>
<feature type="domain" description="Peptidase S9 prolyl oligopeptidase catalytic" evidence="28">
    <location>
        <begin position="521"/>
        <end position="722"/>
    </location>
</feature>
<name>A0A8C3IS10_CHRPI</name>
<evidence type="ECO:0000256" key="21">
    <source>
        <dbReference type="ARBA" id="ARBA00023136"/>
    </source>
</evidence>
<keyword evidence="16" id="KW-0720">Serine protease</keyword>
<evidence type="ECO:0000256" key="7">
    <source>
        <dbReference type="ARBA" id="ARBA00010036"/>
    </source>
</evidence>
<dbReference type="PROSITE" id="PS00708">
    <property type="entry name" value="PRO_ENDOPEP_SER"/>
    <property type="match status" value="1"/>
</dbReference>
<evidence type="ECO:0000256" key="2">
    <source>
        <dbReference type="ARBA" id="ARBA00004285"/>
    </source>
</evidence>
<keyword evidence="14 27" id="KW-0812">Transmembrane</keyword>
<dbReference type="GeneTree" id="ENSGT00940000163944"/>
<dbReference type="GO" id="GO:0005576">
    <property type="term" value="C:extracellular region"/>
    <property type="evidence" value="ECO:0007669"/>
    <property type="project" value="UniProtKB-SubCell"/>
</dbReference>
<evidence type="ECO:0000256" key="14">
    <source>
        <dbReference type="ARBA" id="ARBA00022692"/>
    </source>
</evidence>
<evidence type="ECO:0000256" key="9">
    <source>
        <dbReference type="ARBA" id="ARBA00014711"/>
    </source>
</evidence>
<dbReference type="PANTHER" id="PTHR11731:SF128">
    <property type="entry name" value="DIPEPTIDYL PEPTIDASE 4"/>
    <property type="match status" value="1"/>
</dbReference>
<dbReference type="InterPro" id="IPR050278">
    <property type="entry name" value="Serine_Prot_S9B/DPPIV"/>
</dbReference>
<keyword evidence="23" id="KW-0325">Glycoprotein</keyword>
<dbReference type="Gene3D" id="3.40.50.1820">
    <property type="entry name" value="alpha/beta hydrolase"/>
    <property type="match status" value="1"/>
</dbReference>
<dbReference type="Gene3D" id="2.140.10.30">
    <property type="entry name" value="Dipeptidylpeptidase IV, N-terminal domain"/>
    <property type="match status" value="1"/>
</dbReference>
<evidence type="ECO:0000256" key="19">
    <source>
        <dbReference type="ARBA" id="ARBA00022968"/>
    </source>
</evidence>
<dbReference type="GO" id="GO:0004177">
    <property type="term" value="F:aminopeptidase activity"/>
    <property type="evidence" value="ECO:0007669"/>
    <property type="project" value="UniProtKB-KW"/>
</dbReference>
<evidence type="ECO:0000256" key="12">
    <source>
        <dbReference type="ARBA" id="ARBA00022525"/>
    </source>
</evidence>
<feature type="domain" description="Dipeptidylpeptidase IV N-terminal" evidence="29">
    <location>
        <begin position="104"/>
        <end position="471"/>
    </location>
</feature>
<dbReference type="GO" id="GO:0006508">
    <property type="term" value="P:proteolysis"/>
    <property type="evidence" value="ECO:0007669"/>
    <property type="project" value="UniProtKB-KW"/>
</dbReference>
<dbReference type="GO" id="GO:0016324">
    <property type="term" value="C:apical plasma membrane"/>
    <property type="evidence" value="ECO:0007669"/>
    <property type="project" value="UniProtKB-SubCell"/>
</dbReference>
<evidence type="ECO:0000256" key="8">
    <source>
        <dbReference type="ARBA" id="ARBA00012062"/>
    </source>
</evidence>
<evidence type="ECO:0000256" key="24">
    <source>
        <dbReference type="ARBA" id="ARBA00023273"/>
    </source>
</evidence>
<evidence type="ECO:0000256" key="5">
    <source>
        <dbReference type="ARBA" id="ARBA00004613"/>
    </source>
</evidence>
<dbReference type="GO" id="GO:0031258">
    <property type="term" value="C:lamellipodium membrane"/>
    <property type="evidence" value="ECO:0007669"/>
    <property type="project" value="UniProtKB-SubCell"/>
</dbReference>
<dbReference type="EC" id="3.4.14.5" evidence="8"/>
<evidence type="ECO:0000256" key="20">
    <source>
        <dbReference type="ARBA" id="ARBA00022989"/>
    </source>
</evidence>
<keyword evidence="12" id="KW-0964">Secreted</keyword>
<dbReference type="PANTHER" id="PTHR11731">
    <property type="entry name" value="PROTEASE FAMILY S9B,C DIPEPTIDYL-PEPTIDASE IV-RELATED"/>
    <property type="match status" value="1"/>
</dbReference>
<organism evidence="31 32">
    <name type="scientific">Chrysemys picta bellii</name>
    <name type="common">Western painted turtle</name>
    <name type="synonym">Emys bellii</name>
    <dbReference type="NCBI Taxonomy" id="8478"/>
    <lineage>
        <taxon>Eukaryota</taxon>
        <taxon>Metazoa</taxon>
        <taxon>Chordata</taxon>
        <taxon>Craniata</taxon>
        <taxon>Vertebrata</taxon>
        <taxon>Euteleostomi</taxon>
        <taxon>Archelosauria</taxon>
        <taxon>Testudinata</taxon>
        <taxon>Testudines</taxon>
        <taxon>Cryptodira</taxon>
        <taxon>Durocryptodira</taxon>
        <taxon>Testudinoidea</taxon>
        <taxon>Emydidae</taxon>
        <taxon>Chrysemys</taxon>
    </lineage>
</organism>
<dbReference type="SUPFAM" id="SSF53474">
    <property type="entry name" value="alpha/beta-Hydrolases"/>
    <property type="match status" value="1"/>
</dbReference>
<dbReference type="InterPro" id="IPR001375">
    <property type="entry name" value="Peptidase_S9_cat"/>
</dbReference>
<dbReference type="InterPro" id="IPR002469">
    <property type="entry name" value="Peptidase_S9B_N"/>
</dbReference>
<evidence type="ECO:0000256" key="23">
    <source>
        <dbReference type="ARBA" id="ARBA00023180"/>
    </source>
</evidence>